<evidence type="ECO:0000313" key="1">
    <source>
        <dbReference type="EMBL" id="HAF2278667.1"/>
    </source>
</evidence>
<protein>
    <submittedName>
        <fullName evidence="1">Uncharacterized protein</fullName>
    </submittedName>
</protein>
<sequence length="70" mass="8056">MELKRVYLHSHSLFPGVNSDNLKTFVLEVDCYHLEDALKAMEKVIQELKLSQSYFGYGSKTGVRTAIRYS</sequence>
<name>A0A743VZV1_SALER</name>
<proteinExistence type="predicted"/>
<reference evidence="1" key="2">
    <citation type="submission" date="2020-02" db="EMBL/GenBank/DDBJ databases">
        <authorList>
            <consortium name="NCBI Pathogen Detection Project"/>
        </authorList>
    </citation>
    <scope>NUCLEOTIDE SEQUENCE</scope>
    <source>
        <strain evidence="1">MA.155 KAK-19</strain>
    </source>
</reference>
<organism evidence="1">
    <name type="scientific">Salmonella enterica</name>
    <name type="common">Salmonella choleraesuis</name>
    <dbReference type="NCBI Taxonomy" id="28901"/>
    <lineage>
        <taxon>Bacteria</taxon>
        <taxon>Pseudomonadati</taxon>
        <taxon>Pseudomonadota</taxon>
        <taxon>Gammaproteobacteria</taxon>
        <taxon>Enterobacterales</taxon>
        <taxon>Enterobacteriaceae</taxon>
        <taxon>Salmonella</taxon>
    </lineage>
</organism>
<reference evidence="1" key="1">
    <citation type="journal article" date="2018" name="Genome Biol.">
        <title>SKESA: strategic k-mer extension for scrupulous assemblies.</title>
        <authorList>
            <person name="Souvorov A."/>
            <person name="Agarwala R."/>
            <person name="Lipman D.J."/>
        </authorList>
    </citation>
    <scope>NUCLEOTIDE SEQUENCE</scope>
    <source>
        <strain evidence="1">MA.155 KAK-19</strain>
    </source>
</reference>
<accession>A0A743VZV1</accession>
<comment type="caution">
    <text evidence="1">The sequence shown here is derived from an EMBL/GenBank/DDBJ whole genome shotgun (WGS) entry which is preliminary data.</text>
</comment>
<dbReference type="AlphaFoldDB" id="A0A743VZV1"/>
<gene>
    <name evidence="1" type="ORF">G8N02_004458</name>
</gene>
<dbReference type="EMBL" id="DAAUNK010000030">
    <property type="protein sequence ID" value="HAF2278667.1"/>
    <property type="molecule type" value="Genomic_DNA"/>
</dbReference>